<dbReference type="RefSeq" id="XP_066706926.1">
    <property type="nucleotide sequence ID" value="XM_066838033.1"/>
</dbReference>
<keyword evidence="2" id="KW-1185">Reference proteome</keyword>
<reference evidence="1 2" key="1">
    <citation type="submission" date="2023-01" db="EMBL/GenBank/DDBJ databases">
        <title>Analysis of 21 Apiospora genomes using comparative genomics revels a genus with tremendous synthesis potential of carbohydrate active enzymes and secondary metabolites.</title>
        <authorList>
            <person name="Sorensen T."/>
        </authorList>
    </citation>
    <scope>NUCLEOTIDE SEQUENCE [LARGE SCALE GENOMIC DNA]</scope>
    <source>
        <strain evidence="1 2">CBS 24483</strain>
    </source>
</reference>
<proteinExistence type="predicted"/>
<accession>A0ABR1QY35</accession>
<comment type="caution">
    <text evidence="1">The sequence shown here is derived from an EMBL/GenBank/DDBJ whole genome shotgun (WGS) entry which is preliminary data.</text>
</comment>
<sequence>MDDEPDARKERCATFRPSVLAEHNSIVGGMLRLSPLIDRVIPQLDRTFLMNDWAIKYRGEYLGSVERGSSMQYSTAEVDQELLQFEDDTKIIKDGPDTAWCL</sequence>
<name>A0ABR1QY35_9PEZI</name>
<organism evidence="1 2">
    <name type="scientific">Apiospora aurea</name>
    <dbReference type="NCBI Taxonomy" id="335848"/>
    <lineage>
        <taxon>Eukaryota</taxon>
        <taxon>Fungi</taxon>
        <taxon>Dikarya</taxon>
        <taxon>Ascomycota</taxon>
        <taxon>Pezizomycotina</taxon>
        <taxon>Sordariomycetes</taxon>
        <taxon>Xylariomycetidae</taxon>
        <taxon>Amphisphaeriales</taxon>
        <taxon>Apiosporaceae</taxon>
        <taxon>Apiospora</taxon>
    </lineage>
</organism>
<dbReference type="Proteomes" id="UP001391051">
    <property type="component" value="Unassembled WGS sequence"/>
</dbReference>
<gene>
    <name evidence="1" type="ORF">PG986_001811</name>
</gene>
<dbReference type="GeneID" id="92071095"/>
<protein>
    <submittedName>
        <fullName evidence="1">Uncharacterized protein</fullName>
    </submittedName>
</protein>
<evidence type="ECO:0000313" key="2">
    <source>
        <dbReference type="Proteomes" id="UP001391051"/>
    </source>
</evidence>
<dbReference type="EMBL" id="JAQQWE010000001">
    <property type="protein sequence ID" value="KAK7967534.1"/>
    <property type="molecule type" value="Genomic_DNA"/>
</dbReference>
<evidence type="ECO:0000313" key="1">
    <source>
        <dbReference type="EMBL" id="KAK7967534.1"/>
    </source>
</evidence>